<dbReference type="Proteomes" id="UP000692954">
    <property type="component" value="Unassembled WGS sequence"/>
</dbReference>
<keyword evidence="3" id="KW-1185">Reference proteome</keyword>
<gene>
    <name evidence="2" type="ORF">PSON_ATCC_30995.1.T0180033</name>
</gene>
<proteinExistence type="predicted"/>
<feature type="region of interest" description="Disordered" evidence="1">
    <location>
        <begin position="1"/>
        <end position="83"/>
    </location>
</feature>
<evidence type="ECO:0000313" key="3">
    <source>
        <dbReference type="Proteomes" id="UP000692954"/>
    </source>
</evidence>
<name>A0A8S1LAX0_9CILI</name>
<feature type="compositionally biased region" description="Pro residues" evidence="1">
    <location>
        <begin position="35"/>
        <end position="82"/>
    </location>
</feature>
<feature type="compositionally biased region" description="Pro residues" evidence="1">
    <location>
        <begin position="1"/>
        <end position="23"/>
    </location>
</feature>
<protein>
    <submittedName>
        <fullName evidence="2">Uncharacterized protein</fullName>
    </submittedName>
</protein>
<sequence>MYPPPPPPPYGYTPGQYPPPPPAYGQNPYPQQPGYQPPPAGYPYPPTPGYPPPPIGGYPQQGYPPAPGYPPTQPGYVPPPNYVQPYPAQQYPAQYPVNPMVIPQGYPGTNVQIKIRPNCYLCGGTGFYVKKCQRKQCKDCLWAMGVCLKCNGTGWNKKGKVCKCKMYKIY</sequence>
<dbReference type="AlphaFoldDB" id="A0A8S1LAX0"/>
<feature type="compositionally biased region" description="Low complexity" evidence="1">
    <location>
        <begin position="24"/>
        <end position="34"/>
    </location>
</feature>
<dbReference type="OrthoDB" id="312723at2759"/>
<evidence type="ECO:0000313" key="2">
    <source>
        <dbReference type="EMBL" id="CAD8063521.1"/>
    </source>
</evidence>
<comment type="caution">
    <text evidence="2">The sequence shown here is derived from an EMBL/GenBank/DDBJ whole genome shotgun (WGS) entry which is preliminary data.</text>
</comment>
<organism evidence="2 3">
    <name type="scientific">Paramecium sonneborni</name>
    <dbReference type="NCBI Taxonomy" id="65129"/>
    <lineage>
        <taxon>Eukaryota</taxon>
        <taxon>Sar</taxon>
        <taxon>Alveolata</taxon>
        <taxon>Ciliophora</taxon>
        <taxon>Intramacronucleata</taxon>
        <taxon>Oligohymenophorea</taxon>
        <taxon>Peniculida</taxon>
        <taxon>Parameciidae</taxon>
        <taxon>Paramecium</taxon>
    </lineage>
</organism>
<dbReference type="EMBL" id="CAJJDN010000018">
    <property type="protein sequence ID" value="CAD8063521.1"/>
    <property type="molecule type" value="Genomic_DNA"/>
</dbReference>
<accession>A0A8S1LAX0</accession>
<evidence type="ECO:0000256" key="1">
    <source>
        <dbReference type="SAM" id="MobiDB-lite"/>
    </source>
</evidence>
<reference evidence="2" key="1">
    <citation type="submission" date="2021-01" db="EMBL/GenBank/DDBJ databases">
        <authorList>
            <consortium name="Genoscope - CEA"/>
            <person name="William W."/>
        </authorList>
    </citation>
    <scope>NUCLEOTIDE SEQUENCE</scope>
</reference>